<comment type="caution">
    <text evidence="9">The sequence shown here is derived from an EMBL/GenBank/DDBJ whole genome shotgun (WGS) entry which is preliminary data.</text>
</comment>
<feature type="domain" description="L,D-TPase catalytic" evidence="8">
    <location>
        <begin position="121"/>
        <end position="238"/>
    </location>
</feature>
<keyword evidence="7" id="KW-0732">Signal</keyword>
<dbReference type="Gene3D" id="1.10.101.10">
    <property type="entry name" value="PGBD-like superfamily/PGBD"/>
    <property type="match status" value="1"/>
</dbReference>
<dbReference type="EMBL" id="BAAATZ010000008">
    <property type="protein sequence ID" value="GAA2725166.1"/>
    <property type="molecule type" value="Genomic_DNA"/>
</dbReference>
<dbReference type="InterPro" id="IPR036365">
    <property type="entry name" value="PGBD-like_sf"/>
</dbReference>
<dbReference type="InterPro" id="IPR038063">
    <property type="entry name" value="Transpep_catalytic_dom"/>
</dbReference>
<feature type="active site" description="Nucleophile" evidence="6">
    <location>
        <position position="214"/>
    </location>
</feature>
<gene>
    <name evidence="9" type="ORF">GCM10010439_24510</name>
</gene>
<feature type="signal peptide" evidence="7">
    <location>
        <begin position="1"/>
        <end position="24"/>
    </location>
</feature>
<dbReference type="SUPFAM" id="SSF47090">
    <property type="entry name" value="PGBD-like"/>
    <property type="match status" value="1"/>
</dbReference>
<evidence type="ECO:0000256" key="7">
    <source>
        <dbReference type="SAM" id="SignalP"/>
    </source>
</evidence>
<keyword evidence="10" id="KW-1185">Reference proteome</keyword>
<organism evidence="9 10">
    <name type="scientific">Actinocorallia aurantiaca</name>
    <dbReference type="NCBI Taxonomy" id="46204"/>
    <lineage>
        <taxon>Bacteria</taxon>
        <taxon>Bacillati</taxon>
        <taxon>Actinomycetota</taxon>
        <taxon>Actinomycetes</taxon>
        <taxon>Streptosporangiales</taxon>
        <taxon>Thermomonosporaceae</taxon>
        <taxon>Actinocorallia</taxon>
    </lineage>
</organism>
<dbReference type="PROSITE" id="PS52029">
    <property type="entry name" value="LD_TPASE"/>
    <property type="match status" value="1"/>
</dbReference>
<reference evidence="10" key="1">
    <citation type="journal article" date="2019" name="Int. J. Syst. Evol. Microbiol.">
        <title>The Global Catalogue of Microorganisms (GCM) 10K type strain sequencing project: providing services to taxonomists for standard genome sequencing and annotation.</title>
        <authorList>
            <consortium name="The Broad Institute Genomics Platform"/>
            <consortium name="The Broad Institute Genome Sequencing Center for Infectious Disease"/>
            <person name="Wu L."/>
            <person name="Ma J."/>
        </authorList>
    </citation>
    <scope>NUCLEOTIDE SEQUENCE [LARGE SCALE GENOMIC DNA]</scope>
    <source>
        <strain evidence="10">JCM 8201</strain>
    </source>
</reference>
<protein>
    <submittedName>
        <fullName evidence="9">L,D-transpeptidase family protein</fullName>
    </submittedName>
</protein>
<comment type="pathway">
    <text evidence="1 6">Cell wall biogenesis; peptidoglycan biosynthesis.</text>
</comment>
<proteinExistence type="predicted"/>
<evidence type="ECO:0000256" key="6">
    <source>
        <dbReference type="PROSITE-ProRule" id="PRU01373"/>
    </source>
</evidence>
<dbReference type="Gene3D" id="2.40.440.10">
    <property type="entry name" value="L,D-transpeptidase catalytic domain-like"/>
    <property type="match status" value="1"/>
</dbReference>
<dbReference type="Pfam" id="PF01471">
    <property type="entry name" value="PG_binding_1"/>
    <property type="match status" value="1"/>
</dbReference>
<evidence type="ECO:0000259" key="8">
    <source>
        <dbReference type="PROSITE" id="PS52029"/>
    </source>
</evidence>
<evidence type="ECO:0000313" key="10">
    <source>
        <dbReference type="Proteomes" id="UP001501842"/>
    </source>
</evidence>
<dbReference type="SUPFAM" id="SSF141523">
    <property type="entry name" value="L,D-transpeptidase catalytic domain-like"/>
    <property type="match status" value="1"/>
</dbReference>
<evidence type="ECO:0000256" key="1">
    <source>
        <dbReference type="ARBA" id="ARBA00004752"/>
    </source>
</evidence>
<keyword evidence="4 6" id="KW-0573">Peptidoglycan synthesis</keyword>
<dbReference type="RefSeq" id="WP_344450439.1">
    <property type="nucleotide sequence ID" value="NZ_BAAATZ010000008.1"/>
</dbReference>
<keyword evidence="2" id="KW-0808">Transferase</keyword>
<dbReference type="Proteomes" id="UP001501842">
    <property type="component" value="Unassembled WGS sequence"/>
</dbReference>
<keyword evidence="5 6" id="KW-0961">Cell wall biogenesis/degradation</keyword>
<dbReference type="InterPro" id="IPR036366">
    <property type="entry name" value="PGBDSf"/>
</dbReference>
<accession>A0ABP6GM51</accession>
<dbReference type="InterPro" id="IPR005490">
    <property type="entry name" value="LD_TPept_cat_dom"/>
</dbReference>
<dbReference type="PANTHER" id="PTHR30582:SF2">
    <property type="entry name" value="L,D-TRANSPEPTIDASE YCIB-RELATED"/>
    <property type="match status" value="1"/>
</dbReference>
<evidence type="ECO:0000256" key="3">
    <source>
        <dbReference type="ARBA" id="ARBA00022960"/>
    </source>
</evidence>
<name>A0ABP6GM51_9ACTN</name>
<evidence type="ECO:0000256" key="5">
    <source>
        <dbReference type="ARBA" id="ARBA00023316"/>
    </source>
</evidence>
<evidence type="ECO:0000256" key="2">
    <source>
        <dbReference type="ARBA" id="ARBA00022679"/>
    </source>
</evidence>
<dbReference type="CDD" id="cd16913">
    <property type="entry name" value="YkuD_like"/>
    <property type="match status" value="1"/>
</dbReference>
<dbReference type="Pfam" id="PF03734">
    <property type="entry name" value="YkuD"/>
    <property type="match status" value="1"/>
</dbReference>
<evidence type="ECO:0000256" key="4">
    <source>
        <dbReference type="ARBA" id="ARBA00022984"/>
    </source>
</evidence>
<evidence type="ECO:0000313" key="9">
    <source>
        <dbReference type="EMBL" id="GAA2725166.1"/>
    </source>
</evidence>
<dbReference type="InterPro" id="IPR050979">
    <property type="entry name" value="LD-transpeptidase"/>
</dbReference>
<feature type="chain" id="PRO_5045745881" evidence="7">
    <location>
        <begin position="25"/>
        <end position="253"/>
    </location>
</feature>
<sequence length="253" mass="28292">MRLAFAATGSMTVLLTLLPGPAGADRSAPTAAKNELLPALTRTVRYKDYNQDVQILQEHLRRWGYSPGSVNGYYGDETAAAVWAFQKVNGLKPVMKADERTRDALFAPVRIRPLVRRAPGRRIEIDLRRRLLVVWKHHRPVLVTHVSTGADTSYCERGMCGFARTPVGNFRVTRRIKGWHTGRLGAMYYPAFFRGGVALHGSLTVPRRKASHGCVRIPMHLAKKVYRFAKVGTPVYVRKPAKKRFSGRGGSGR</sequence>
<keyword evidence="3 6" id="KW-0133">Cell shape</keyword>
<feature type="active site" description="Proton donor/acceptor" evidence="6">
    <location>
        <position position="200"/>
    </location>
</feature>
<dbReference type="InterPro" id="IPR002477">
    <property type="entry name" value="Peptidoglycan-bd-like"/>
</dbReference>
<dbReference type="PANTHER" id="PTHR30582">
    <property type="entry name" value="L,D-TRANSPEPTIDASE"/>
    <property type="match status" value="1"/>
</dbReference>